<comment type="caution">
    <text evidence="1">The sequence shown here is derived from an EMBL/GenBank/DDBJ whole genome shotgun (WGS) entry which is preliminary data.</text>
</comment>
<dbReference type="AlphaFoldDB" id="A0A2G5RMP6"/>
<proteinExistence type="predicted"/>
<protein>
    <submittedName>
        <fullName evidence="1">DUF4411 domain-containing protein</fullName>
    </submittedName>
</protein>
<sequence>MTHEQFEPNSKRRILIPNVCRAFNVLYMDTFDMLRCLRVKF</sequence>
<name>A0A2G5RMP6_9BACL</name>
<dbReference type="InterPro" id="IPR016541">
    <property type="entry name" value="UCP008505"/>
</dbReference>
<reference evidence="1 2" key="1">
    <citation type="submission" date="2017-10" db="EMBL/GenBank/DDBJ databases">
        <title>Draft genome sequence of Anoxybacillus flavithermus KU2-6-11 from caldera Uzon (Russia:Kamchtka).</title>
        <authorList>
            <person name="Korzhuk A.V."/>
            <person name="Rozanov A.S."/>
            <person name="Bryanskaya A.V."/>
            <person name="Peltek S.E."/>
        </authorList>
    </citation>
    <scope>NUCLEOTIDE SEQUENCE [LARGE SCALE GENOMIC DNA]</scope>
    <source>
        <strain evidence="1 2">KU2-6_11</strain>
    </source>
</reference>
<gene>
    <name evidence="1" type="ORF">CS060_12210</name>
</gene>
<dbReference type="RefSeq" id="WP_082180343.1">
    <property type="nucleotide sequence ID" value="NZ_PEDM01000035.1"/>
</dbReference>
<accession>A0A2G5RMP6</accession>
<dbReference type="Proteomes" id="UP000230559">
    <property type="component" value="Unassembled WGS sequence"/>
</dbReference>
<dbReference type="Pfam" id="PF14367">
    <property type="entry name" value="DUF4411"/>
    <property type="match status" value="1"/>
</dbReference>
<evidence type="ECO:0000313" key="2">
    <source>
        <dbReference type="Proteomes" id="UP000230559"/>
    </source>
</evidence>
<evidence type="ECO:0000313" key="1">
    <source>
        <dbReference type="EMBL" id="PIC03990.1"/>
    </source>
</evidence>
<dbReference type="EMBL" id="PEDM01000035">
    <property type="protein sequence ID" value="PIC03990.1"/>
    <property type="molecule type" value="Genomic_DNA"/>
</dbReference>
<organism evidence="1 2">
    <name type="scientific">Anoxybacillus flavithermus</name>
    <dbReference type="NCBI Taxonomy" id="33934"/>
    <lineage>
        <taxon>Bacteria</taxon>
        <taxon>Bacillati</taxon>
        <taxon>Bacillota</taxon>
        <taxon>Bacilli</taxon>
        <taxon>Bacillales</taxon>
        <taxon>Anoxybacillaceae</taxon>
        <taxon>Anoxybacillus</taxon>
    </lineage>
</organism>